<name>A0A915CVZ6_9BILA</name>
<reference evidence="4" key="1">
    <citation type="submission" date="2022-11" db="UniProtKB">
        <authorList>
            <consortium name="WormBaseParasite"/>
        </authorList>
    </citation>
    <scope>IDENTIFICATION</scope>
</reference>
<keyword evidence="1" id="KW-0344">Guanine-nucleotide releasing factor</keyword>
<organism evidence="3 4">
    <name type="scientific">Ditylenchus dipsaci</name>
    <dbReference type="NCBI Taxonomy" id="166011"/>
    <lineage>
        <taxon>Eukaryota</taxon>
        <taxon>Metazoa</taxon>
        <taxon>Ecdysozoa</taxon>
        <taxon>Nematoda</taxon>
        <taxon>Chromadorea</taxon>
        <taxon>Rhabditida</taxon>
        <taxon>Tylenchina</taxon>
        <taxon>Tylenchomorpha</taxon>
        <taxon>Sphaerularioidea</taxon>
        <taxon>Anguinidae</taxon>
        <taxon>Anguininae</taxon>
        <taxon>Ditylenchus</taxon>
    </lineage>
</organism>
<dbReference type="InterPro" id="IPR051336">
    <property type="entry name" value="RhoGEF_Guanine_NuclExch_SF"/>
</dbReference>
<evidence type="ECO:0000313" key="3">
    <source>
        <dbReference type="Proteomes" id="UP000887574"/>
    </source>
</evidence>
<feature type="domain" description="DH" evidence="2">
    <location>
        <begin position="153"/>
        <end position="323"/>
    </location>
</feature>
<dbReference type="GO" id="GO:0005737">
    <property type="term" value="C:cytoplasm"/>
    <property type="evidence" value="ECO:0007669"/>
    <property type="project" value="TreeGrafter"/>
</dbReference>
<dbReference type="PANTHER" id="PTHR22826:SF106">
    <property type="entry name" value="TRIO, ISOFORM A"/>
    <property type="match status" value="1"/>
</dbReference>
<dbReference type="SUPFAM" id="SSF48065">
    <property type="entry name" value="DBL homology domain (DH-domain)"/>
    <property type="match status" value="1"/>
</dbReference>
<dbReference type="InterPro" id="IPR000219">
    <property type="entry name" value="DH_dom"/>
</dbReference>
<evidence type="ECO:0000256" key="1">
    <source>
        <dbReference type="ARBA" id="ARBA00022658"/>
    </source>
</evidence>
<protein>
    <submittedName>
        <fullName evidence="4">DH domain-containing protein</fullName>
    </submittedName>
</protein>
<dbReference type="InterPro" id="IPR035899">
    <property type="entry name" value="DBL_dom_sf"/>
</dbReference>
<dbReference type="GO" id="GO:0005085">
    <property type="term" value="F:guanyl-nucleotide exchange factor activity"/>
    <property type="evidence" value="ECO:0007669"/>
    <property type="project" value="UniProtKB-KW"/>
</dbReference>
<accession>A0A915CVZ6</accession>
<dbReference type="AlphaFoldDB" id="A0A915CVZ6"/>
<dbReference type="Pfam" id="PF00621">
    <property type="entry name" value="RhoGEF"/>
    <property type="match status" value="1"/>
</dbReference>
<dbReference type="Gene3D" id="1.20.900.10">
    <property type="entry name" value="Dbl homology (DH) domain"/>
    <property type="match status" value="1"/>
</dbReference>
<evidence type="ECO:0000259" key="2">
    <source>
        <dbReference type="PROSITE" id="PS50010"/>
    </source>
</evidence>
<dbReference type="PROSITE" id="PS50010">
    <property type="entry name" value="DH_2"/>
    <property type="match status" value="1"/>
</dbReference>
<dbReference type="GO" id="GO:0019898">
    <property type="term" value="C:extrinsic component of membrane"/>
    <property type="evidence" value="ECO:0007669"/>
    <property type="project" value="TreeGrafter"/>
</dbReference>
<dbReference type="CDD" id="cd00160">
    <property type="entry name" value="RhoGEF"/>
    <property type="match status" value="1"/>
</dbReference>
<sequence length="417" mass="48380">MLRNVPQAMPVALFFFKNSNQPSDTGSLVAEMCRCNVRFSDVIVGAEFDELYKLLGGEGAISVVAQLSVENDFLLDSMLRNIEGFKRIILMVTSAEHTQRVDLKQFLLQSIMENQHKVDFEANHASTSNMISPIYSNYSSFKKPCVVYDPTSELMNTENTFIHRLEICINVYLRSLRSDECPSDLIKKETLIFGNIEQIYNFHTNILSEELKHAKTLSEIVRCFTNNTVQIKQLYSIYLENKQTNNSLIFLPDSLEWFSRVRREHNLEQCHDLPSMLILPLQRITRYQLLFKEILENCCQKETDDVTKALDLVTSIPKLANDKAHLNKLLDNSGPILKMAITNQLNSFFMQDDFMVTIFENHSKRDRLYKVFLFEDILLLVRLHKLPHKTRKLKLGDYHLLKNDNNKSQLSFSFTSQ</sequence>
<dbReference type="SMART" id="SM00325">
    <property type="entry name" value="RhoGEF"/>
    <property type="match status" value="1"/>
</dbReference>
<keyword evidence="3" id="KW-1185">Reference proteome</keyword>
<dbReference type="PANTHER" id="PTHR22826">
    <property type="entry name" value="RHO GUANINE EXCHANGE FACTOR-RELATED"/>
    <property type="match status" value="1"/>
</dbReference>
<proteinExistence type="predicted"/>
<evidence type="ECO:0000313" key="4">
    <source>
        <dbReference type="WBParaSite" id="jg13243"/>
    </source>
</evidence>
<dbReference type="WBParaSite" id="jg13243">
    <property type="protein sequence ID" value="jg13243"/>
    <property type="gene ID" value="jg13243"/>
</dbReference>
<dbReference type="Proteomes" id="UP000887574">
    <property type="component" value="Unplaced"/>
</dbReference>